<dbReference type="VEuPathDB" id="TriTrypDB:ADEAN_000509700"/>
<dbReference type="Gene3D" id="1.10.1410.10">
    <property type="match status" value="1"/>
</dbReference>
<protein>
    <submittedName>
        <fullName evidence="1">Uncharacterized protein</fullName>
    </submittedName>
</protein>
<gene>
    <name evidence="1" type="ORF">ADEAN_000509700</name>
</gene>
<dbReference type="EMBL" id="LR877153">
    <property type="protein sequence ID" value="CAD2217619.1"/>
    <property type="molecule type" value="Genomic_DNA"/>
</dbReference>
<reference evidence="1 2" key="1">
    <citation type="submission" date="2020-08" db="EMBL/GenBank/DDBJ databases">
        <authorList>
            <person name="Newling K."/>
            <person name="Davey J."/>
            <person name="Forrester S."/>
        </authorList>
    </citation>
    <scope>NUCLEOTIDE SEQUENCE [LARGE SCALE GENOMIC DNA]</scope>
    <source>
        <strain evidence="2">Crithidia deanei Carvalho (ATCC PRA-265)</strain>
    </source>
</reference>
<evidence type="ECO:0000313" key="2">
    <source>
        <dbReference type="Proteomes" id="UP000515908"/>
    </source>
</evidence>
<evidence type="ECO:0000313" key="1">
    <source>
        <dbReference type="EMBL" id="CAD2217619.1"/>
    </source>
</evidence>
<sequence>MFRDRVLYNICIDDVYENNFNLGRHLSKGKADWFKLQFLLAADRCASVDERLEELITEVHPFAEATVKTDLYRCLIESPLGTSTVGLVRATLMIMNPYTSAFTLKHRLSDLWVQPQQTLSDIALLKRYQRNIDYPSDQEALAAAGWTATSDSVETEADGTVFDAFEISLTKKSETGNHKRHSIANEEELTALRARYDAALESALCSPESGCLLDEEDLGENSIVRRCLYCVDHRGFSTYYHRARFVRHLVALAQLMDHQKDGKNKKNQYFYIKATLPRREILRKRIMESILADERYVVPGTHTGTALLQSYVGSRGAEEKVRRVKQMGDRRSGGGHAKPVVRHDLSRPQRDVLCDECGRKRNCFPSTDPKVDRGVYCFECWQNYTK</sequence>
<organism evidence="1 2">
    <name type="scientific">Angomonas deanei</name>
    <dbReference type="NCBI Taxonomy" id="59799"/>
    <lineage>
        <taxon>Eukaryota</taxon>
        <taxon>Discoba</taxon>
        <taxon>Euglenozoa</taxon>
        <taxon>Kinetoplastea</taxon>
        <taxon>Metakinetoplastina</taxon>
        <taxon>Trypanosomatida</taxon>
        <taxon>Trypanosomatidae</taxon>
        <taxon>Strigomonadinae</taxon>
        <taxon>Angomonas</taxon>
    </lineage>
</organism>
<dbReference type="AlphaFoldDB" id="A0A7G2CDP2"/>
<keyword evidence="2" id="KW-1185">Reference proteome</keyword>
<accession>A0A7G2CDP2</accession>
<name>A0A7G2CDP2_9TRYP</name>
<proteinExistence type="predicted"/>
<dbReference type="Proteomes" id="UP000515908">
    <property type="component" value="Chromosome 09"/>
</dbReference>